<dbReference type="PANTHER" id="PTHR47221:SF6">
    <property type="entry name" value="FIBRINOGEN ALPHA CHAIN"/>
    <property type="match status" value="1"/>
</dbReference>
<keyword evidence="6" id="KW-0325">Glycoprotein</keyword>
<gene>
    <name evidence="9" type="ORF">RIMI_LOCUS23105213</name>
</gene>
<dbReference type="InterPro" id="IPR036056">
    <property type="entry name" value="Fibrinogen-like_C"/>
</dbReference>
<dbReference type="Pfam" id="PF00147">
    <property type="entry name" value="Fibrinogen_C"/>
    <property type="match status" value="1"/>
</dbReference>
<dbReference type="SUPFAM" id="SSF56496">
    <property type="entry name" value="Fibrinogen C-terminal domain-like"/>
    <property type="match status" value="1"/>
</dbReference>
<accession>A0ABN9MNV0</accession>
<dbReference type="Gene3D" id="3.90.215.10">
    <property type="entry name" value="Gamma Fibrinogen, chain A, domain 1"/>
    <property type="match status" value="1"/>
</dbReference>
<keyword evidence="2" id="KW-0964">Secreted</keyword>
<evidence type="ECO:0000256" key="1">
    <source>
        <dbReference type="ARBA" id="ARBA00004613"/>
    </source>
</evidence>
<dbReference type="PANTHER" id="PTHR47221">
    <property type="entry name" value="FIBRINOGEN ALPHA CHAIN"/>
    <property type="match status" value="1"/>
</dbReference>
<evidence type="ECO:0000256" key="4">
    <source>
        <dbReference type="ARBA" id="ARBA00023054"/>
    </source>
</evidence>
<dbReference type="CDD" id="cd00087">
    <property type="entry name" value="FReD"/>
    <property type="match status" value="1"/>
</dbReference>
<evidence type="ECO:0000313" key="9">
    <source>
        <dbReference type="EMBL" id="CAJ0968445.1"/>
    </source>
</evidence>
<keyword evidence="10" id="KW-1185">Reference proteome</keyword>
<dbReference type="InterPro" id="IPR037579">
    <property type="entry name" value="FIB_ANG-like"/>
</dbReference>
<name>A0ABN9MNV0_9NEOB</name>
<sequence length="534" mass="61530">MRLPIIREDQNIIQVYNEEFIQVLSEDVMHKGLKHRWSIGKSEWHNQDIYGDFGPGIISDNFTMSFYSVIWVTLLPSFCQPQLSSEYVNLNNGGGQGKCTYTFVVPQQKITGAVCISTAKFPDVFGVNRSEVEELKQELSRQQTEIEKIKRLVDVDHEVANEMDHLRREGRNMGSRLSHLHVQLLHEVLQKKNDSKEVFQGEDKATNATSEVLSLASKYRDLQEKYNFLTSLVNNQSLVIARLEEQCLQIFGRRQSDQASTSLASSNSSEGKKKQNRDTDGEEKDETANKKEVLPTPETKTTSKAPISKTESSKSEGPWVDCYEVFLAGHQSSGIYLLKPNNSNQIMQAWCDQEINGGGWTVIQRRQDGSTNFFKTWHNYKHGFGNLDNEYWLGLENIYWLTNQGSYKLLIFMDDWQGRQVSAEYDQFRVEPESDFYRLRLGQYRGTAGDSLSWHNDKQFSTLDKDRDSYSGNCAHFQKGGWWYNMCAHSNLNGVWYRGGHYRSRYQDGVYWAEFRGGAYSLKKVSMLIKPNKQ</sequence>
<dbReference type="PROSITE" id="PS00514">
    <property type="entry name" value="FIBRINOGEN_C_1"/>
    <property type="match status" value="1"/>
</dbReference>
<evidence type="ECO:0000259" key="8">
    <source>
        <dbReference type="PROSITE" id="PS51406"/>
    </source>
</evidence>
<evidence type="ECO:0000313" key="10">
    <source>
        <dbReference type="Proteomes" id="UP001176940"/>
    </source>
</evidence>
<keyword evidence="3" id="KW-0732">Signal</keyword>
<comment type="caution">
    <text evidence="9">The sequence shown here is derived from an EMBL/GenBank/DDBJ whole genome shotgun (WGS) entry which is preliminary data.</text>
</comment>
<feature type="domain" description="Fibrinogen C-terminal" evidence="8">
    <location>
        <begin position="313"/>
        <end position="533"/>
    </location>
</feature>
<keyword evidence="4" id="KW-0175">Coiled coil</keyword>
<evidence type="ECO:0000256" key="6">
    <source>
        <dbReference type="ARBA" id="ARBA00023180"/>
    </source>
</evidence>
<evidence type="ECO:0000256" key="3">
    <source>
        <dbReference type="ARBA" id="ARBA00022729"/>
    </source>
</evidence>
<evidence type="ECO:0000256" key="5">
    <source>
        <dbReference type="ARBA" id="ARBA00023157"/>
    </source>
</evidence>
<dbReference type="EMBL" id="CAUEEQ010079280">
    <property type="protein sequence ID" value="CAJ0968445.1"/>
    <property type="molecule type" value="Genomic_DNA"/>
</dbReference>
<proteinExistence type="predicted"/>
<dbReference type="PROSITE" id="PS51406">
    <property type="entry name" value="FIBRINOGEN_C_2"/>
    <property type="match status" value="1"/>
</dbReference>
<protein>
    <recommendedName>
        <fullName evidence="8">Fibrinogen C-terminal domain-containing protein</fullName>
    </recommendedName>
</protein>
<dbReference type="SMART" id="SM00186">
    <property type="entry name" value="FBG"/>
    <property type="match status" value="1"/>
</dbReference>
<dbReference type="InterPro" id="IPR020837">
    <property type="entry name" value="Fibrinogen_CS"/>
</dbReference>
<dbReference type="NCBIfam" id="NF040941">
    <property type="entry name" value="GGGWT_bact"/>
    <property type="match status" value="1"/>
</dbReference>
<keyword evidence="5" id="KW-1015">Disulfide bond</keyword>
<feature type="compositionally biased region" description="Low complexity" evidence="7">
    <location>
        <begin position="258"/>
        <end position="269"/>
    </location>
</feature>
<feature type="compositionally biased region" description="Basic and acidic residues" evidence="7">
    <location>
        <begin position="270"/>
        <end position="279"/>
    </location>
</feature>
<evidence type="ECO:0000256" key="2">
    <source>
        <dbReference type="ARBA" id="ARBA00022525"/>
    </source>
</evidence>
<dbReference type="InterPro" id="IPR014716">
    <property type="entry name" value="Fibrinogen_a/b/g_C_1"/>
</dbReference>
<dbReference type="Proteomes" id="UP001176940">
    <property type="component" value="Unassembled WGS sequence"/>
</dbReference>
<evidence type="ECO:0000256" key="7">
    <source>
        <dbReference type="SAM" id="MobiDB-lite"/>
    </source>
</evidence>
<feature type="region of interest" description="Disordered" evidence="7">
    <location>
        <begin position="258"/>
        <end position="316"/>
    </location>
</feature>
<reference evidence="9" key="1">
    <citation type="submission" date="2023-07" db="EMBL/GenBank/DDBJ databases">
        <authorList>
            <person name="Stuckert A."/>
        </authorList>
    </citation>
    <scope>NUCLEOTIDE SEQUENCE</scope>
</reference>
<dbReference type="InterPro" id="IPR002181">
    <property type="entry name" value="Fibrinogen_a/b/g_C_dom"/>
</dbReference>
<comment type="subcellular location">
    <subcellularLocation>
        <location evidence="1">Secreted</location>
    </subcellularLocation>
</comment>
<organism evidence="9 10">
    <name type="scientific">Ranitomeya imitator</name>
    <name type="common">mimic poison frog</name>
    <dbReference type="NCBI Taxonomy" id="111125"/>
    <lineage>
        <taxon>Eukaryota</taxon>
        <taxon>Metazoa</taxon>
        <taxon>Chordata</taxon>
        <taxon>Craniata</taxon>
        <taxon>Vertebrata</taxon>
        <taxon>Euteleostomi</taxon>
        <taxon>Amphibia</taxon>
        <taxon>Batrachia</taxon>
        <taxon>Anura</taxon>
        <taxon>Neobatrachia</taxon>
        <taxon>Hyloidea</taxon>
        <taxon>Dendrobatidae</taxon>
        <taxon>Dendrobatinae</taxon>
        <taxon>Ranitomeya</taxon>
    </lineage>
</organism>